<reference evidence="2" key="2">
    <citation type="journal article" date="2006" name="PLoS Pathog.">
        <title>New perspectives on host-parasite interplay by comparative transcriptomic and proteomic analyses of Schistosoma japonicum.</title>
        <authorList>
            <person name="Liu F."/>
            <person name="Lu J."/>
            <person name="Hu W."/>
            <person name="Wang S.Y."/>
            <person name="Cui S.J."/>
            <person name="Chi M."/>
            <person name="Yan Q."/>
            <person name="Wang X.R."/>
            <person name="Song H.D."/>
            <person name="Xu X.N."/>
            <person name="Wang J.J."/>
            <person name="Zhang X.L."/>
            <person name="Zhang X."/>
            <person name="Wang Z.Q."/>
            <person name="Xue C.L."/>
            <person name="Brindley P.J."/>
            <person name="McManus D.P."/>
            <person name="Yang P.Y."/>
            <person name="Feng Z."/>
            <person name="Chen Z."/>
            <person name="Han Z.G."/>
        </authorList>
    </citation>
    <scope>NUCLEOTIDE SEQUENCE</scope>
</reference>
<accession>Q5BSN8</accession>
<organism evidence="2">
    <name type="scientific">Schistosoma japonicum</name>
    <name type="common">Blood fluke</name>
    <dbReference type="NCBI Taxonomy" id="6182"/>
    <lineage>
        <taxon>Eukaryota</taxon>
        <taxon>Metazoa</taxon>
        <taxon>Spiralia</taxon>
        <taxon>Lophotrochozoa</taxon>
        <taxon>Platyhelminthes</taxon>
        <taxon>Trematoda</taxon>
        <taxon>Digenea</taxon>
        <taxon>Strigeidida</taxon>
        <taxon>Schistosomatoidea</taxon>
        <taxon>Schistosomatidae</taxon>
        <taxon>Schistosoma</taxon>
    </lineage>
</organism>
<reference evidence="2" key="1">
    <citation type="submission" date="2005-01" db="EMBL/GenBank/DDBJ databases">
        <authorList>
            <person name="Han Z."/>
        </authorList>
    </citation>
    <scope>NUCLEOTIDE SEQUENCE</scope>
</reference>
<dbReference type="EMBL" id="AY915226">
    <property type="protein sequence ID" value="AAX30447.1"/>
    <property type="molecule type" value="mRNA"/>
</dbReference>
<name>Q5BSN8_SCHJA</name>
<proteinExistence type="evidence at transcript level"/>
<sequence length="82" mass="9229">MTSHDKIRASSEIMRPTPLLTTGVTINIGDQPRTDIPWALRSHSRVIKTFTYPLSFSGTSKRTLPQCVQPESDNRTHTFNST</sequence>
<feature type="region of interest" description="Disordered" evidence="1">
    <location>
        <begin position="60"/>
        <end position="82"/>
    </location>
</feature>
<evidence type="ECO:0000256" key="1">
    <source>
        <dbReference type="SAM" id="MobiDB-lite"/>
    </source>
</evidence>
<protein>
    <submittedName>
        <fullName evidence="2">SJCHGC03699 protein</fullName>
    </submittedName>
</protein>
<dbReference type="AlphaFoldDB" id="Q5BSN8"/>
<evidence type="ECO:0000313" key="2">
    <source>
        <dbReference type="EMBL" id="AAX30447.1"/>
    </source>
</evidence>